<accession>A0A1W0X9P0</accession>
<protein>
    <recommendedName>
        <fullName evidence="2">PH domain-containing protein</fullName>
    </recommendedName>
</protein>
<evidence type="ECO:0000313" key="3">
    <source>
        <dbReference type="EMBL" id="OQV24032.1"/>
    </source>
</evidence>
<dbReference type="SUPFAM" id="SSF50729">
    <property type="entry name" value="PH domain-like"/>
    <property type="match status" value="1"/>
</dbReference>
<feature type="compositionally biased region" description="Low complexity" evidence="1">
    <location>
        <begin position="39"/>
        <end position="55"/>
    </location>
</feature>
<reference evidence="4" key="1">
    <citation type="submission" date="2017-01" db="EMBL/GenBank/DDBJ databases">
        <title>Comparative genomics of anhydrobiosis in the tardigrade Hypsibius dujardini.</title>
        <authorList>
            <person name="Yoshida Y."/>
            <person name="Koutsovoulos G."/>
            <person name="Laetsch D."/>
            <person name="Stevens L."/>
            <person name="Kumar S."/>
            <person name="Horikawa D."/>
            <person name="Ishino K."/>
            <person name="Komine S."/>
            <person name="Tomita M."/>
            <person name="Blaxter M."/>
            <person name="Arakawa K."/>
        </authorList>
    </citation>
    <scope>NUCLEOTIDE SEQUENCE [LARGE SCALE GENOMIC DNA]</scope>
    <source>
        <strain evidence="4">Z151</strain>
    </source>
</reference>
<name>A0A1W0X9P0_HYPEX</name>
<feature type="region of interest" description="Disordered" evidence="1">
    <location>
        <begin position="1"/>
        <end position="59"/>
    </location>
</feature>
<dbReference type="InterPro" id="IPR001849">
    <property type="entry name" value="PH_domain"/>
</dbReference>
<proteinExistence type="predicted"/>
<gene>
    <name evidence="3" type="ORF">BV898_01988</name>
</gene>
<keyword evidence="4" id="KW-1185">Reference proteome</keyword>
<sequence>MVQKGCSDSPLAARAAQLRPQAQDSPRGQRRPREMSVVSDLDSVKSFSTSSKVSTDGPSDVTVESGYETITDVVCKGPLWYYKPRWFGESWRQYDAVLTTNGVFSWYKKGSDPSELEGTLELKSIPSGLITIGSSTENIPKEQQVRFPRDSTFRLAIAIGEPYTSGEIFWFLCPSPDRTPIWEQGFRDIVHKDKFSSGSAVFTAWKKYSPERPSQAVSEPHKEGCGVEAAVVLALDFAIGGSDGSGDCGDCGAC</sequence>
<dbReference type="PROSITE" id="PS50003">
    <property type="entry name" value="PH_DOMAIN"/>
    <property type="match status" value="1"/>
</dbReference>
<evidence type="ECO:0000313" key="4">
    <source>
        <dbReference type="Proteomes" id="UP000192578"/>
    </source>
</evidence>
<evidence type="ECO:0000256" key="1">
    <source>
        <dbReference type="SAM" id="MobiDB-lite"/>
    </source>
</evidence>
<dbReference type="EMBL" id="MTYJ01000008">
    <property type="protein sequence ID" value="OQV24032.1"/>
    <property type="molecule type" value="Genomic_DNA"/>
</dbReference>
<comment type="caution">
    <text evidence="3">The sequence shown here is derived from an EMBL/GenBank/DDBJ whole genome shotgun (WGS) entry which is preliminary data.</text>
</comment>
<feature type="domain" description="PH" evidence="2">
    <location>
        <begin position="72"/>
        <end position="191"/>
    </location>
</feature>
<dbReference type="Proteomes" id="UP000192578">
    <property type="component" value="Unassembled WGS sequence"/>
</dbReference>
<dbReference type="OrthoDB" id="10106204at2759"/>
<evidence type="ECO:0000259" key="2">
    <source>
        <dbReference type="PROSITE" id="PS50003"/>
    </source>
</evidence>
<dbReference type="AlphaFoldDB" id="A0A1W0X9P0"/>
<feature type="compositionally biased region" description="Low complexity" evidence="1">
    <location>
        <begin position="10"/>
        <end position="23"/>
    </location>
</feature>
<organism evidence="3 4">
    <name type="scientific">Hypsibius exemplaris</name>
    <name type="common">Freshwater tardigrade</name>
    <dbReference type="NCBI Taxonomy" id="2072580"/>
    <lineage>
        <taxon>Eukaryota</taxon>
        <taxon>Metazoa</taxon>
        <taxon>Ecdysozoa</taxon>
        <taxon>Tardigrada</taxon>
        <taxon>Eutardigrada</taxon>
        <taxon>Parachela</taxon>
        <taxon>Hypsibioidea</taxon>
        <taxon>Hypsibiidae</taxon>
        <taxon>Hypsibius</taxon>
    </lineage>
</organism>